<dbReference type="CDD" id="cd01949">
    <property type="entry name" value="GGDEF"/>
    <property type="match status" value="1"/>
</dbReference>
<dbReference type="Pfam" id="PF00563">
    <property type="entry name" value="EAL"/>
    <property type="match status" value="1"/>
</dbReference>
<dbReference type="NCBIfam" id="TIGR00229">
    <property type="entry name" value="sensory_box"/>
    <property type="match status" value="1"/>
</dbReference>
<dbReference type="RefSeq" id="WP_138180017.1">
    <property type="nucleotide sequence ID" value="NZ_VBUI01000006.1"/>
</dbReference>
<feature type="compositionally biased region" description="Basic and acidic residues" evidence="1">
    <location>
        <begin position="1"/>
        <end position="17"/>
    </location>
</feature>
<comment type="caution">
    <text evidence="5">The sequence shown here is derived from an EMBL/GenBank/DDBJ whole genome shotgun (WGS) entry which is preliminary data.</text>
</comment>
<dbReference type="AlphaFoldDB" id="A0A5R8MJS6"/>
<dbReference type="InterPro" id="IPR000014">
    <property type="entry name" value="PAS"/>
</dbReference>
<gene>
    <name evidence="5" type="ORF">FEI13_05060</name>
</gene>
<dbReference type="CDD" id="cd00130">
    <property type="entry name" value="PAS"/>
    <property type="match status" value="1"/>
</dbReference>
<accession>A0A5R8MJS6</accession>
<evidence type="ECO:0000259" key="2">
    <source>
        <dbReference type="PROSITE" id="PS50112"/>
    </source>
</evidence>
<dbReference type="CDD" id="cd01948">
    <property type="entry name" value="EAL"/>
    <property type="match status" value="1"/>
</dbReference>
<keyword evidence="6" id="KW-1185">Reference proteome</keyword>
<evidence type="ECO:0000256" key="1">
    <source>
        <dbReference type="SAM" id="MobiDB-lite"/>
    </source>
</evidence>
<dbReference type="SMART" id="SM00267">
    <property type="entry name" value="GGDEF"/>
    <property type="match status" value="1"/>
</dbReference>
<dbReference type="InterPro" id="IPR035965">
    <property type="entry name" value="PAS-like_dom_sf"/>
</dbReference>
<dbReference type="InterPro" id="IPR035919">
    <property type="entry name" value="EAL_sf"/>
</dbReference>
<name>A0A5R8MJS6_9GAMM</name>
<dbReference type="SUPFAM" id="SSF55785">
    <property type="entry name" value="PYP-like sensor domain (PAS domain)"/>
    <property type="match status" value="1"/>
</dbReference>
<dbReference type="SMART" id="SM00052">
    <property type="entry name" value="EAL"/>
    <property type="match status" value="1"/>
</dbReference>
<dbReference type="SUPFAM" id="SSF55073">
    <property type="entry name" value="Nucleotide cyclase"/>
    <property type="match status" value="1"/>
</dbReference>
<dbReference type="InterPro" id="IPR001633">
    <property type="entry name" value="EAL_dom"/>
</dbReference>
<evidence type="ECO:0000259" key="3">
    <source>
        <dbReference type="PROSITE" id="PS50883"/>
    </source>
</evidence>
<evidence type="ECO:0000259" key="4">
    <source>
        <dbReference type="PROSITE" id="PS50887"/>
    </source>
</evidence>
<dbReference type="Proteomes" id="UP000306973">
    <property type="component" value="Unassembled WGS sequence"/>
</dbReference>
<dbReference type="SUPFAM" id="SSF141868">
    <property type="entry name" value="EAL domain-like"/>
    <property type="match status" value="1"/>
</dbReference>
<proteinExistence type="predicted"/>
<dbReference type="InterPro" id="IPR029787">
    <property type="entry name" value="Nucleotide_cyclase"/>
</dbReference>
<dbReference type="PROSITE" id="PS50887">
    <property type="entry name" value="GGDEF"/>
    <property type="match status" value="1"/>
</dbReference>
<feature type="region of interest" description="Disordered" evidence="1">
    <location>
        <begin position="1"/>
        <end position="26"/>
    </location>
</feature>
<dbReference type="SMART" id="SM00091">
    <property type="entry name" value="PAS"/>
    <property type="match status" value="1"/>
</dbReference>
<dbReference type="PANTHER" id="PTHR44757">
    <property type="entry name" value="DIGUANYLATE CYCLASE DGCP"/>
    <property type="match status" value="1"/>
</dbReference>
<dbReference type="Pfam" id="PF00990">
    <property type="entry name" value="GGDEF"/>
    <property type="match status" value="1"/>
</dbReference>
<dbReference type="NCBIfam" id="TIGR00254">
    <property type="entry name" value="GGDEF"/>
    <property type="match status" value="1"/>
</dbReference>
<dbReference type="EMBL" id="VBUI01000006">
    <property type="protein sequence ID" value="TLF52246.1"/>
    <property type="molecule type" value="Genomic_DNA"/>
</dbReference>
<dbReference type="PANTHER" id="PTHR44757:SF2">
    <property type="entry name" value="BIOFILM ARCHITECTURE MAINTENANCE PROTEIN MBAA"/>
    <property type="match status" value="1"/>
</dbReference>
<dbReference type="Gene3D" id="3.30.70.270">
    <property type="match status" value="1"/>
</dbReference>
<dbReference type="InterPro" id="IPR052155">
    <property type="entry name" value="Biofilm_reg_signaling"/>
</dbReference>
<feature type="domain" description="EAL" evidence="3">
    <location>
        <begin position="325"/>
        <end position="579"/>
    </location>
</feature>
<dbReference type="OrthoDB" id="9176779at2"/>
<dbReference type="InterPro" id="IPR043128">
    <property type="entry name" value="Rev_trsase/Diguanyl_cyclase"/>
</dbReference>
<evidence type="ECO:0000313" key="6">
    <source>
        <dbReference type="Proteomes" id="UP000306973"/>
    </source>
</evidence>
<feature type="domain" description="GGDEF" evidence="4">
    <location>
        <begin position="187"/>
        <end position="316"/>
    </location>
</feature>
<reference evidence="5 6" key="1">
    <citation type="journal article" date="2007" name="Int. J. Syst. Evol. Microbiol.">
        <title>Halomonas saccharevitans sp. nov., Halomonas arcis sp. nov. and Halomonas subterranea sp. nov., halophilic bacteria isolated from hypersaline environments of China.</title>
        <authorList>
            <person name="Xu X.W."/>
            <person name="Wu Y.H."/>
            <person name="Zhou Z."/>
            <person name="Wang C.S."/>
            <person name="Zhou Y.G."/>
            <person name="Zhang H.B."/>
            <person name="Wang Y."/>
            <person name="Wu M."/>
        </authorList>
    </citation>
    <scope>NUCLEOTIDE SEQUENCE [LARGE SCALE GENOMIC DNA]</scope>
    <source>
        <strain evidence="5 6">TBZ3</strain>
    </source>
</reference>
<dbReference type="InterPro" id="IPR000160">
    <property type="entry name" value="GGDEF_dom"/>
</dbReference>
<organism evidence="5 6">
    <name type="scientific">Halomonas urmiana</name>
    <dbReference type="NCBI Taxonomy" id="490901"/>
    <lineage>
        <taxon>Bacteria</taxon>
        <taxon>Pseudomonadati</taxon>
        <taxon>Pseudomonadota</taxon>
        <taxon>Gammaproteobacteria</taxon>
        <taxon>Oceanospirillales</taxon>
        <taxon>Halomonadaceae</taxon>
        <taxon>Halomonas</taxon>
    </lineage>
</organism>
<dbReference type="Pfam" id="PF13426">
    <property type="entry name" value="PAS_9"/>
    <property type="match status" value="1"/>
</dbReference>
<dbReference type="PROSITE" id="PS50883">
    <property type="entry name" value="EAL"/>
    <property type="match status" value="1"/>
</dbReference>
<dbReference type="Gene3D" id="3.30.450.20">
    <property type="entry name" value="PAS domain"/>
    <property type="match status" value="1"/>
</dbReference>
<evidence type="ECO:0000313" key="5">
    <source>
        <dbReference type="EMBL" id="TLF52246.1"/>
    </source>
</evidence>
<feature type="domain" description="PAS" evidence="2">
    <location>
        <begin position="37"/>
        <end position="76"/>
    </location>
</feature>
<sequence length="604" mass="66568">MSRERQSRPRRADHQEIPRTCGQHRLATPPGALAAGVFDQVAEAILITDAEHAILEVNPAFTALTGLTREAVLDQSPRGLLLPGAPSAGIDGLWREVDLNGHGKAEISYRHRDGHACPAVLSISRVRDAHGGVSHHVMVLSDLAALASSGRRAGRQVYFDALTGLPNLQLLTQLIQESLQHAARHGSHLAVCSLDIDHFKRINDRQGQESGDLLIAAFAQRISYLLHGDDILARVGGDEFVLLLHQGADDDTLDQLLAAIRRPLFLKGRCVQVTASLGVTFYPQDDEDGDVLLRHATQAMHRAKQQGRDTYHVFDTGLDRQIQAREAYRQRFAVALAQGELTLHYQPQVDMFGGDVIGAEALVRWQHPERGTLAPGCFLPVIEGTALEIELGEWVIEATLGQLRTWRAAGLELAVHVNISPAHLLSGRFAERLEWLLNRFPEVPSRLLKLEVLESAAMHDMQAALSVMRQCQALGIDFAIDDFGTGYSSLTHLRQLPVDLIKIDQSFVRGMLTDPDDMAIVESVIFMANRFRRPMLAEGVETLEHARALLALGCTRVQGYGIARPMPAERFPGWLQEWPGRHEWSALAMHLTGPSGPPSSLETK</sequence>
<dbReference type="Gene3D" id="3.20.20.450">
    <property type="entry name" value="EAL domain"/>
    <property type="match status" value="1"/>
</dbReference>
<dbReference type="PROSITE" id="PS50112">
    <property type="entry name" value="PAS"/>
    <property type="match status" value="1"/>
</dbReference>
<protein>
    <submittedName>
        <fullName evidence="5">EAL domain-containing protein</fullName>
    </submittedName>
</protein>